<protein>
    <submittedName>
        <fullName evidence="2">Uncharacterized protein</fullName>
    </submittedName>
</protein>
<comment type="caution">
    <text evidence="2">The sequence shown here is derived from an EMBL/GenBank/DDBJ whole genome shotgun (WGS) entry which is preliminary data.</text>
</comment>
<keyword evidence="3" id="KW-1185">Reference proteome</keyword>
<gene>
    <name evidence="2" type="ORF">TCAL_10070</name>
</gene>
<feature type="signal peptide" evidence="1">
    <location>
        <begin position="1"/>
        <end position="22"/>
    </location>
</feature>
<evidence type="ECO:0000256" key="1">
    <source>
        <dbReference type="SAM" id="SignalP"/>
    </source>
</evidence>
<evidence type="ECO:0000313" key="3">
    <source>
        <dbReference type="Proteomes" id="UP000318571"/>
    </source>
</evidence>
<proteinExistence type="predicted"/>
<organism evidence="2 3">
    <name type="scientific">Tigriopus californicus</name>
    <name type="common">Marine copepod</name>
    <dbReference type="NCBI Taxonomy" id="6832"/>
    <lineage>
        <taxon>Eukaryota</taxon>
        <taxon>Metazoa</taxon>
        <taxon>Ecdysozoa</taxon>
        <taxon>Arthropoda</taxon>
        <taxon>Crustacea</taxon>
        <taxon>Multicrustacea</taxon>
        <taxon>Hexanauplia</taxon>
        <taxon>Copepoda</taxon>
        <taxon>Harpacticoida</taxon>
        <taxon>Harpacticidae</taxon>
        <taxon>Tigriopus</taxon>
    </lineage>
</organism>
<dbReference type="Proteomes" id="UP000318571">
    <property type="component" value="Chromosome 8"/>
</dbReference>
<accession>A0A553N724</accession>
<feature type="chain" id="PRO_5021820193" evidence="1">
    <location>
        <begin position="23"/>
        <end position="180"/>
    </location>
</feature>
<sequence length="180" mass="20832">MASYWTLIALGICCYQIPSSSSFRMVNPYRIDLNDLIQYDSTLERCPRFTHQPTLTYPKNAHFGMKRSNQLASNQQIKRDEFYRITKRSIIPSEGLQSMAAKEKSSPNSRVKRSFWRGPRFLIIKGGIVCESQDTDSIAPEFMNLPEGEWQQHPEIRESKPCAPGENCMYSKRDSQMGYF</sequence>
<dbReference type="AlphaFoldDB" id="A0A553N724"/>
<evidence type="ECO:0000313" key="2">
    <source>
        <dbReference type="EMBL" id="TRY61203.1"/>
    </source>
</evidence>
<dbReference type="EMBL" id="VCGU01000459">
    <property type="protein sequence ID" value="TRY61203.1"/>
    <property type="molecule type" value="Genomic_DNA"/>
</dbReference>
<name>A0A553N724_TIGCA</name>
<reference evidence="2 3" key="1">
    <citation type="journal article" date="2018" name="Nat. Ecol. Evol.">
        <title>Genomic signatures of mitonuclear coevolution across populations of Tigriopus californicus.</title>
        <authorList>
            <person name="Barreto F.S."/>
            <person name="Watson E.T."/>
            <person name="Lima T.G."/>
            <person name="Willett C.S."/>
            <person name="Edmands S."/>
            <person name="Li W."/>
            <person name="Burton R.S."/>
        </authorList>
    </citation>
    <scope>NUCLEOTIDE SEQUENCE [LARGE SCALE GENOMIC DNA]</scope>
    <source>
        <strain evidence="2 3">San Diego</strain>
    </source>
</reference>
<keyword evidence="1" id="KW-0732">Signal</keyword>